<keyword evidence="2 4" id="KW-0863">Zinc-finger</keyword>
<comment type="caution">
    <text evidence="8">The sequence shown here is derived from an EMBL/GenBank/DDBJ whole genome shotgun (WGS) entry which is preliminary data.</text>
</comment>
<dbReference type="InterPro" id="IPR054076">
    <property type="entry name" value="ZUO1-like_ZHD"/>
</dbReference>
<evidence type="ECO:0000259" key="7">
    <source>
        <dbReference type="PROSITE" id="PS50157"/>
    </source>
</evidence>
<evidence type="ECO:0000256" key="3">
    <source>
        <dbReference type="ARBA" id="ARBA00022833"/>
    </source>
</evidence>
<dbReference type="SMART" id="SM00271">
    <property type="entry name" value="DnaJ"/>
    <property type="match status" value="1"/>
</dbReference>
<keyword evidence="9" id="KW-1185">Reference proteome</keyword>
<name>A0A9W9CUX5_9PEZI</name>
<dbReference type="SMART" id="SM00451">
    <property type="entry name" value="ZnF_U1"/>
    <property type="match status" value="1"/>
</dbReference>
<evidence type="ECO:0000256" key="4">
    <source>
        <dbReference type="PROSITE-ProRule" id="PRU00042"/>
    </source>
</evidence>
<dbReference type="InterPro" id="IPR003604">
    <property type="entry name" value="Matrin/U1-like-C_Znf_C2H2"/>
</dbReference>
<dbReference type="SUPFAM" id="SSF57667">
    <property type="entry name" value="beta-beta-alpha zinc fingers"/>
    <property type="match status" value="1"/>
</dbReference>
<protein>
    <submittedName>
        <fullName evidence="8">Uncharacterized protein</fullName>
    </submittedName>
</protein>
<dbReference type="Gene3D" id="3.30.160.60">
    <property type="entry name" value="Classic Zinc Finger"/>
    <property type="match status" value="1"/>
</dbReference>
<dbReference type="PANTHER" id="PTHR44029">
    <property type="entry name" value="DNAJ HOMOLOG SUBFAMILY C MEMBER 21"/>
    <property type="match status" value="1"/>
</dbReference>
<dbReference type="PRINTS" id="PR00625">
    <property type="entry name" value="JDOMAIN"/>
</dbReference>
<dbReference type="OrthoDB" id="5894at2759"/>
<dbReference type="InterPro" id="IPR022755">
    <property type="entry name" value="Znf_C2H2_jaz"/>
</dbReference>
<reference evidence="8" key="1">
    <citation type="submission" date="2022-10" db="EMBL/GenBank/DDBJ databases">
        <title>Tapping the CABI collections for fungal endophytes: first genome assemblies for Collariella, Neodidymelliopsis, Ascochyta clinopodiicola, Didymella pomorum, Didymosphaeria variabile, Neocosmospora piperis and Neocucurbitaria cava.</title>
        <authorList>
            <person name="Hill R."/>
        </authorList>
    </citation>
    <scope>NUCLEOTIDE SEQUENCE</scope>
    <source>
        <strain evidence="8">IMI 355082</strain>
    </source>
</reference>
<dbReference type="EMBL" id="JAPEVB010000005">
    <property type="protein sequence ID" value="KAJ4387978.1"/>
    <property type="molecule type" value="Genomic_DNA"/>
</dbReference>
<organism evidence="8 9">
    <name type="scientific">Gnomoniopsis smithogilvyi</name>
    <dbReference type="NCBI Taxonomy" id="1191159"/>
    <lineage>
        <taxon>Eukaryota</taxon>
        <taxon>Fungi</taxon>
        <taxon>Dikarya</taxon>
        <taxon>Ascomycota</taxon>
        <taxon>Pezizomycotina</taxon>
        <taxon>Sordariomycetes</taxon>
        <taxon>Sordariomycetidae</taxon>
        <taxon>Diaporthales</taxon>
        <taxon>Gnomoniaceae</taxon>
        <taxon>Gnomoniopsis</taxon>
    </lineage>
</organism>
<feature type="region of interest" description="Disordered" evidence="5">
    <location>
        <begin position="464"/>
        <end position="496"/>
    </location>
</feature>
<dbReference type="GO" id="GO:0005737">
    <property type="term" value="C:cytoplasm"/>
    <property type="evidence" value="ECO:0007669"/>
    <property type="project" value="TreeGrafter"/>
</dbReference>
<dbReference type="Pfam" id="PF12171">
    <property type="entry name" value="zf-C2H2_jaz"/>
    <property type="match status" value="1"/>
</dbReference>
<dbReference type="PROSITE" id="PS00636">
    <property type="entry name" value="DNAJ_1"/>
    <property type="match status" value="1"/>
</dbReference>
<feature type="region of interest" description="Disordered" evidence="5">
    <location>
        <begin position="519"/>
        <end position="543"/>
    </location>
</feature>
<dbReference type="Pfam" id="PF21884">
    <property type="entry name" value="ZUO1-like_ZHD"/>
    <property type="match status" value="1"/>
</dbReference>
<dbReference type="GO" id="GO:0003676">
    <property type="term" value="F:nucleic acid binding"/>
    <property type="evidence" value="ECO:0007669"/>
    <property type="project" value="InterPro"/>
</dbReference>
<evidence type="ECO:0000259" key="6">
    <source>
        <dbReference type="PROSITE" id="PS50076"/>
    </source>
</evidence>
<dbReference type="InterPro" id="IPR036236">
    <property type="entry name" value="Znf_C2H2_sf"/>
</dbReference>
<dbReference type="PANTHER" id="PTHR44029:SF1">
    <property type="entry name" value="DNAJ HOMOLOG SUBFAMILY C MEMBER 21"/>
    <property type="match status" value="1"/>
</dbReference>
<feature type="region of interest" description="Disordered" evidence="5">
    <location>
        <begin position="340"/>
        <end position="437"/>
    </location>
</feature>
<dbReference type="InterPro" id="IPR036869">
    <property type="entry name" value="J_dom_sf"/>
</dbReference>
<feature type="region of interest" description="Disordered" evidence="5">
    <location>
        <begin position="1"/>
        <end position="20"/>
    </location>
</feature>
<dbReference type="InterPro" id="IPR001623">
    <property type="entry name" value="DnaJ_domain"/>
</dbReference>
<keyword evidence="1" id="KW-0479">Metal-binding</keyword>
<sequence length="543" mass="61679">MGAQQSSQDGGAGTADSPSALPRKTCYYELLGVERTADEAEIRKAYKKKALELHPDRNYNDEEAATKKFAEVQTAYEVLSDPQERAWYDSHRDAILRGDDDVDDGAPSEYYNVRLTTTEEIMSLIGRFNSRVPFNDSPTGFFGILNITFEHLSMEESAASEYDNQEPIDYPPFGTANDNHQTTAKPFYAAWTNFATRKSFSWKEKWRLSEAPDRRVRRLMEKENKKMRDDAIRDFNDAVRSLVAFVKKRDPRYVPNTQSEAERQKVLRESAATQAARARAANQEKLAKSQAFVVPQWAQSRDEDQMEFDDEFATSEEESEVEEFECVVCNKVFKSEKQFEAHEKSKKHVKAVQQLKRQMKKEGHDLDLDVQESTRIADPSPDTIVLPHAQDSTRKDEARPPSPTTSTDGTGDLAKEEAASSSEDNVDDEYAPREVVESRLAADDKVIKSTEKDQEEQLTLKVMSATIEDSEDDQKSAPKKIGKAKAKRAKKAAYQDPSLKNKCGVCDEVFDSRTKLFNHIKDKDHAQPQLLQKTEKKGKKSKR</sequence>
<dbReference type="InterPro" id="IPR018253">
    <property type="entry name" value="DnaJ_domain_CS"/>
</dbReference>
<feature type="domain" description="C2H2-type" evidence="7">
    <location>
        <begin position="324"/>
        <end position="353"/>
    </location>
</feature>
<evidence type="ECO:0000256" key="1">
    <source>
        <dbReference type="ARBA" id="ARBA00022723"/>
    </source>
</evidence>
<proteinExistence type="predicted"/>
<evidence type="ECO:0000256" key="5">
    <source>
        <dbReference type="SAM" id="MobiDB-lite"/>
    </source>
</evidence>
<feature type="domain" description="J" evidence="6">
    <location>
        <begin position="26"/>
        <end position="92"/>
    </location>
</feature>
<dbReference type="Gene3D" id="1.10.287.110">
    <property type="entry name" value="DnaJ domain"/>
    <property type="match status" value="1"/>
</dbReference>
<dbReference type="SMART" id="SM00355">
    <property type="entry name" value="ZnF_C2H2"/>
    <property type="match status" value="2"/>
</dbReference>
<evidence type="ECO:0000256" key="2">
    <source>
        <dbReference type="ARBA" id="ARBA00022771"/>
    </source>
</evidence>
<dbReference type="AlphaFoldDB" id="A0A9W9CUX5"/>
<dbReference type="PROSITE" id="PS50076">
    <property type="entry name" value="DNAJ_2"/>
    <property type="match status" value="1"/>
</dbReference>
<dbReference type="CDD" id="cd06257">
    <property type="entry name" value="DnaJ"/>
    <property type="match status" value="1"/>
</dbReference>
<dbReference type="Pfam" id="PF00226">
    <property type="entry name" value="DnaJ"/>
    <property type="match status" value="1"/>
</dbReference>
<dbReference type="Proteomes" id="UP001140453">
    <property type="component" value="Unassembled WGS sequence"/>
</dbReference>
<feature type="compositionally biased region" description="Basic residues" evidence="5">
    <location>
        <begin position="477"/>
        <end position="491"/>
    </location>
</feature>
<dbReference type="GO" id="GO:0008270">
    <property type="term" value="F:zinc ion binding"/>
    <property type="evidence" value="ECO:0007669"/>
    <property type="project" value="UniProtKB-KW"/>
</dbReference>
<dbReference type="FunFam" id="1.10.287.110:FF:000046">
    <property type="entry name" value="dnaJ homolog subfamily C member 21"/>
    <property type="match status" value="1"/>
</dbReference>
<dbReference type="PROSITE" id="PS00028">
    <property type="entry name" value="ZINC_FINGER_C2H2_1"/>
    <property type="match status" value="2"/>
</dbReference>
<gene>
    <name evidence="8" type="ORF">N0V93_008581</name>
</gene>
<dbReference type="PROSITE" id="PS50157">
    <property type="entry name" value="ZINC_FINGER_C2H2_2"/>
    <property type="match status" value="1"/>
</dbReference>
<keyword evidence="3" id="KW-0862">Zinc</keyword>
<evidence type="ECO:0000313" key="8">
    <source>
        <dbReference type="EMBL" id="KAJ4387978.1"/>
    </source>
</evidence>
<dbReference type="SUPFAM" id="SSF46565">
    <property type="entry name" value="Chaperone J-domain"/>
    <property type="match status" value="1"/>
</dbReference>
<evidence type="ECO:0000313" key="9">
    <source>
        <dbReference type="Proteomes" id="UP001140453"/>
    </source>
</evidence>
<dbReference type="InterPro" id="IPR051964">
    <property type="entry name" value="Chaperone_stress_response"/>
</dbReference>
<accession>A0A9W9CUX5</accession>
<dbReference type="InterPro" id="IPR013087">
    <property type="entry name" value="Znf_C2H2_type"/>
</dbReference>